<keyword evidence="3" id="KW-1185">Reference proteome</keyword>
<evidence type="ECO:0000256" key="1">
    <source>
        <dbReference type="SAM" id="SignalP"/>
    </source>
</evidence>
<evidence type="ECO:0000313" key="2">
    <source>
        <dbReference type="EMBL" id="GAA3950808.1"/>
    </source>
</evidence>
<sequence length="297" mass="33762">MKNIKFYLAILISLISFKLQAQQSTNKLDVFQDSLIKISNIIYKTQSDESKLTENGKFVKTLVEALKEPNSFNYSFDSLKTVSVIKSPDQVFRTLSWYVQLENGTYRYYGAIQMNNKGGLKLFPLIDQTDNIGDSNIITSNQKWFGARYYEIIPVVSSGKLPYYVLLGWKGNTAETTKKVIEILSFNKDNANFGMPVFDGKDFKGKNRVIFEYNKQNAMVLKTDKNAGLIVFDHLTPFDPEMVGRFQFYGSDGGTDAFKVIGGKLKFQENVILKNEANQSDALYADPSKNVKPIRKF</sequence>
<keyword evidence="1" id="KW-0732">Signal</keyword>
<organism evidence="2 3">
    <name type="scientific">Pedobacter ginsengiterrae</name>
    <dbReference type="NCBI Taxonomy" id="871696"/>
    <lineage>
        <taxon>Bacteria</taxon>
        <taxon>Pseudomonadati</taxon>
        <taxon>Bacteroidota</taxon>
        <taxon>Sphingobacteriia</taxon>
        <taxon>Sphingobacteriales</taxon>
        <taxon>Sphingobacteriaceae</taxon>
        <taxon>Pedobacter</taxon>
    </lineage>
</organism>
<accession>A0ABP7NN85</accession>
<dbReference type="EMBL" id="BAABAK010000001">
    <property type="protein sequence ID" value="GAA3950808.1"/>
    <property type="molecule type" value="Genomic_DNA"/>
</dbReference>
<comment type="caution">
    <text evidence="2">The sequence shown here is derived from an EMBL/GenBank/DDBJ whole genome shotgun (WGS) entry which is preliminary data.</text>
</comment>
<feature type="chain" id="PRO_5046060657" evidence="1">
    <location>
        <begin position="22"/>
        <end position="297"/>
    </location>
</feature>
<evidence type="ECO:0000313" key="3">
    <source>
        <dbReference type="Proteomes" id="UP001501081"/>
    </source>
</evidence>
<dbReference type="RefSeq" id="WP_344764194.1">
    <property type="nucleotide sequence ID" value="NZ_BAABAK010000001.1"/>
</dbReference>
<proteinExistence type="predicted"/>
<dbReference type="Proteomes" id="UP001501081">
    <property type="component" value="Unassembled WGS sequence"/>
</dbReference>
<gene>
    <name evidence="2" type="ORF">GCM10022246_01620</name>
</gene>
<feature type="signal peptide" evidence="1">
    <location>
        <begin position="1"/>
        <end position="21"/>
    </location>
</feature>
<protein>
    <submittedName>
        <fullName evidence="2">Uncharacterized protein</fullName>
    </submittedName>
</protein>
<name>A0ABP7NN85_9SPHI</name>
<reference evidence="3" key="1">
    <citation type="journal article" date="2019" name="Int. J. Syst. Evol. Microbiol.">
        <title>The Global Catalogue of Microorganisms (GCM) 10K type strain sequencing project: providing services to taxonomists for standard genome sequencing and annotation.</title>
        <authorList>
            <consortium name="The Broad Institute Genomics Platform"/>
            <consortium name="The Broad Institute Genome Sequencing Center for Infectious Disease"/>
            <person name="Wu L."/>
            <person name="Ma J."/>
        </authorList>
    </citation>
    <scope>NUCLEOTIDE SEQUENCE [LARGE SCALE GENOMIC DNA]</scope>
    <source>
        <strain evidence="3">JCM 17338</strain>
    </source>
</reference>